<protein>
    <submittedName>
        <fullName evidence="2">Uncharacterized protein</fullName>
    </submittedName>
</protein>
<keyword evidence="1" id="KW-0472">Membrane</keyword>
<dbReference type="EMBL" id="KZ821622">
    <property type="protein sequence ID" value="PYH69953.1"/>
    <property type="molecule type" value="Genomic_DNA"/>
</dbReference>
<proteinExistence type="predicted"/>
<sequence>MPFSCSLYGLIPHFVGNWIIISQRILLIFLLLANFLFPFSLPSPFIASGLAEYDTDTAGPGHFHFTLDYSMLPGCGLGGGSTLVNSARKYNSGNIVPCAWKFQMPQFETLTVTPMLTVPFP</sequence>
<keyword evidence="1" id="KW-1133">Transmembrane helix</keyword>
<dbReference type="Proteomes" id="UP000248405">
    <property type="component" value="Unassembled WGS sequence"/>
</dbReference>
<accession>A0A319BVS5</accession>
<reference evidence="2" key="1">
    <citation type="submission" date="2016-12" db="EMBL/GenBank/DDBJ databases">
        <title>The genomes of Aspergillus section Nigri reveals drivers in fungal speciation.</title>
        <authorList>
            <consortium name="DOE Joint Genome Institute"/>
            <person name="Vesth T.C."/>
            <person name="Nybo J."/>
            <person name="Theobald S."/>
            <person name="Brandl J."/>
            <person name="Frisvad J.C."/>
            <person name="Nielsen K.F."/>
            <person name="Lyhne E.K."/>
            <person name="Kogle M.E."/>
            <person name="Kuo A."/>
            <person name="Riley R."/>
            <person name="Clum A."/>
            <person name="Nolan M."/>
            <person name="Lipzen A."/>
            <person name="Salamov A."/>
            <person name="Henrissat B."/>
            <person name="Wiebenga A."/>
            <person name="De Vries R.P."/>
            <person name="Grigoriev I.V."/>
            <person name="Mortensen U.H."/>
            <person name="Andersen M.R."/>
            <person name="Baker S.E."/>
        </authorList>
    </citation>
    <scope>NUCLEOTIDE SEQUENCE [LARGE SCALE GENOMIC DNA]</scope>
    <source>
        <strain evidence="2">CBS 113365</strain>
    </source>
</reference>
<dbReference type="RefSeq" id="XP_025563747.1">
    <property type="nucleotide sequence ID" value="XM_025702356.1"/>
</dbReference>
<evidence type="ECO:0000313" key="3">
    <source>
        <dbReference type="Proteomes" id="UP000248405"/>
    </source>
</evidence>
<organism evidence="2 3">
    <name type="scientific">Aspergillus vadensis (strain CBS 113365 / IMI 142717 / IBT 24658)</name>
    <dbReference type="NCBI Taxonomy" id="1448311"/>
    <lineage>
        <taxon>Eukaryota</taxon>
        <taxon>Fungi</taxon>
        <taxon>Dikarya</taxon>
        <taxon>Ascomycota</taxon>
        <taxon>Pezizomycotina</taxon>
        <taxon>Eurotiomycetes</taxon>
        <taxon>Eurotiomycetidae</taxon>
        <taxon>Eurotiales</taxon>
        <taxon>Aspergillaceae</taxon>
        <taxon>Aspergillus</taxon>
        <taxon>Aspergillus subgen. Circumdati</taxon>
    </lineage>
</organism>
<dbReference type="GeneID" id="37206948"/>
<keyword evidence="1" id="KW-0812">Transmembrane</keyword>
<evidence type="ECO:0000313" key="2">
    <source>
        <dbReference type="EMBL" id="PYH69953.1"/>
    </source>
</evidence>
<name>A0A319BVS5_ASPVC</name>
<dbReference type="AlphaFoldDB" id="A0A319BVS5"/>
<gene>
    <name evidence="2" type="ORF">BO88DRAFT_271071</name>
</gene>
<feature type="transmembrane region" description="Helical" evidence="1">
    <location>
        <begin position="15"/>
        <end position="37"/>
    </location>
</feature>
<evidence type="ECO:0000256" key="1">
    <source>
        <dbReference type="SAM" id="Phobius"/>
    </source>
</evidence>
<keyword evidence="3" id="KW-1185">Reference proteome</keyword>